<dbReference type="SMART" id="SM00181">
    <property type="entry name" value="EGF"/>
    <property type="match status" value="6"/>
</dbReference>
<dbReference type="GO" id="GO:0043410">
    <property type="term" value="P:positive regulation of MAPK cascade"/>
    <property type="evidence" value="ECO:0007669"/>
    <property type="project" value="TreeGrafter"/>
</dbReference>
<dbReference type="CDD" id="cd00054">
    <property type="entry name" value="EGF_CA"/>
    <property type="match status" value="1"/>
</dbReference>
<dbReference type="GO" id="GO:0008083">
    <property type="term" value="F:growth factor activity"/>
    <property type="evidence" value="ECO:0007669"/>
    <property type="project" value="TreeGrafter"/>
</dbReference>
<dbReference type="GeneID" id="129336966"/>
<feature type="chain" id="PRO_5041709785" evidence="10">
    <location>
        <begin position="21"/>
        <end position="1045"/>
    </location>
</feature>
<dbReference type="InterPro" id="IPR018097">
    <property type="entry name" value="EGF_Ca-bd_CS"/>
</dbReference>
<dbReference type="InterPro" id="IPR000033">
    <property type="entry name" value="LDLR_classB_rpt"/>
</dbReference>
<keyword evidence="4 6" id="KW-1015">Disulfide bond</keyword>
<dbReference type="CTD" id="1950"/>
<keyword evidence="12" id="KW-1185">Reference proteome</keyword>
<dbReference type="PROSITE" id="PS50026">
    <property type="entry name" value="EGF_3"/>
    <property type="match status" value="3"/>
</dbReference>
<evidence type="ECO:0000256" key="10">
    <source>
        <dbReference type="SAM" id="SignalP"/>
    </source>
</evidence>
<comment type="caution">
    <text evidence="6">Lacks conserved residue(s) required for the propagation of feature annotation.</text>
</comment>
<evidence type="ECO:0000256" key="6">
    <source>
        <dbReference type="PROSITE-ProRule" id="PRU00076"/>
    </source>
</evidence>
<organism evidence="12 13">
    <name type="scientific">Eublepharis macularius</name>
    <name type="common">Leopard gecko</name>
    <name type="synonym">Cyrtodactylus macularius</name>
    <dbReference type="NCBI Taxonomy" id="481883"/>
    <lineage>
        <taxon>Eukaryota</taxon>
        <taxon>Metazoa</taxon>
        <taxon>Chordata</taxon>
        <taxon>Craniata</taxon>
        <taxon>Vertebrata</taxon>
        <taxon>Euteleostomi</taxon>
        <taxon>Lepidosauria</taxon>
        <taxon>Squamata</taxon>
        <taxon>Bifurcata</taxon>
        <taxon>Gekkota</taxon>
        <taxon>Eublepharidae</taxon>
        <taxon>Eublepharinae</taxon>
        <taxon>Eublepharis</taxon>
    </lineage>
</organism>
<dbReference type="FunFam" id="2.10.25.10:FF:000362">
    <property type="entry name" value="Pro-epidermal growth factor"/>
    <property type="match status" value="1"/>
</dbReference>
<dbReference type="GO" id="GO:0008284">
    <property type="term" value="P:positive regulation of cell population proliferation"/>
    <property type="evidence" value="ECO:0007669"/>
    <property type="project" value="TreeGrafter"/>
</dbReference>
<feature type="repeat" description="LDL-receptor class B" evidence="7">
    <location>
        <begin position="609"/>
        <end position="652"/>
    </location>
</feature>
<keyword evidence="3" id="KW-0677">Repeat</keyword>
<dbReference type="SUPFAM" id="SSF63825">
    <property type="entry name" value="YWTD domain"/>
    <property type="match status" value="2"/>
</dbReference>
<proteinExistence type="predicted"/>
<dbReference type="SMART" id="SM00179">
    <property type="entry name" value="EGF_CA"/>
    <property type="match status" value="4"/>
</dbReference>
<dbReference type="Pfam" id="PF00058">
    <property type="entry name" value="Ldl_recept_b"/>
    <property type="match status" value="3"/>
</dbReference>
<evidence type="ECO:0000256" key="9">
    <source>
        <dbReference type="SAM" id="Phobius"/>
    </source>
</evidence>
<dbReference type="GO" id="GO:0005886">
    <property type="term" value="C:plasma membrane"/>
    <property type="evidence" value="ECO:0007669"/>
    <property type="project" value="TreeGrafter"/>
</dbReference>
<feature type="disulfide bond" evidence="6">
    <location>
        <begin position="918"/>
        <end position="927"/>
    </location>
</feature>
<keyword evidence="1 6" id="KW-0245">EGF-like domain</keyword>
<dbReference type="GO" id="GO:0042813">
    <property type="term" value="F:Wnt receptor activity"/>
    <property type="evidence" value="ECO:0007669"/>
    <property type="project" value="TreeGrafter"/>
</dbReference>
<dbReference type="KEGG" id="emc:129336966"/>
<dbReference type="PROSITE" id="PS00010">
    <property type="entry name" value="ASX_HYDROXYL"/>
    <property type="match status" value="1"/>
</dbReference>
<protein>
    <submittedName>
        <fullName evidence="13">Pro-epidermal growth factor</fullName>
    </submittedName>
</protein>
<evidence type="ECO:0000313" key="13">
    <source>
        <dbReference type="RefSeq" id="XP_054846372.1"/>
    </source>
</evidence>
<dbReference type="PROSITE" id="PS01186">
    <property type="entry name" value="EGF_2"/>
    <property type="match status" value="4"/>
</dbReference>
<feature type="domain" description="EGF-like" evidence="11">
    <location>
        <begin position="829"/>
        <end position="870"/>
    </location>
</feature>
<dbReference type="Pfam" id="PF07645">
    <property type="entry name" value="EGF_CA"/>
    <property type="match status" value="2"/>
</dbReference>
<dbReference type="GO" id="GO:0060070">
    <property type="term" value="P:canonical Wnt signaling pathway"/>
    <property type="evidence" value="ECO:0007669"/>
    <property type="project" value="TreeGrafter"/>
</dbReference>
<keyword evidence="5" id="KW-0325">Glycoprotein</keyword>
<evidence type="ECO:0000256" key="3">
    <source>
        <dbReference type="ARBA" id="ARBA00022737"/>
    </source>
</evidence>
<evidence type="ECO:0000256" key="2">
    <source>
        <dbReference type="ARBA" id="ARBA00022729"/>
    </source>
</evidence>
<name>A0AA97JZL6_EUBMA</name>
<evidence type="ECO:0000256" key="4">
    <source>
        <dbReference type="ARBA" id="ARBA00023157"/>
    </source>
</evidence>
<dbReference type="GO" id="GO:0017147">
    <property type="term" value="F:Wnt-protein binding"/>
    <property type="evidence" value="ECO:0007669"/>
    <property type="project" value="TreeGrafter"/>
</dbReference>
<dbReference type="InterPro" id="IPR000742">
    <property type="entry name" value="EGF"/>
</dbReference>
<dbReference type="RefSeq" id="XP_054846372.1">
    <property type="nucleotide sequence ID" value="XM_054990397.1"/>
</dbReference>
<dbReference type="FunFam" id="2.120.10.30:FF:000036">
    <property type="entry name" value="Pro-epidermal growth factor"/>
    <property type="match status" value="1"/>
</dbReference>
<feature type="transmembrane region" description="Helical" evidence="9">
    <location>
        <begin position="948"/>
        <end position="971"/>
    </location>
</feature>
<feature type="disulfide bond" evidence="6">
    <location>
        <begin position="899"/>
        <end position="916"/>
    </location>
</feature>
<dbReference type="PROSITE" id="PS00022">
    <property type="entry name" value="EGF_1"/>
    <property type="match status" value="1"/>
</dbReference>
<sequence length="1045" mass="117473">MFHLLTALVVLKIAFVNISARQHWNFPSGYQMQHENSTCVDIDQCRKGELDTSGQNCVSIPESYICSCFLGYTLGNDKWPCQVSNVAPFLVFSQGNTIFRIDMEGTSQKRLLTHAGSSALIDFHYDEGQVYWMDTEEGLLQRVYLNGSNQETICYTGKDISGFAVDWINQGIYLAHYQKSTIEAVSLDRNHSRILFKDEHPPTSIAVDPGKRFIFWSSNTDVGSIYRALLNGKEVWNILRSTGKIKAIALDFIDERISWIQYDDDDASHIGTCDYDGGSVHLLKQIVRKQFYDIVLFADHMYYSESTGTIWRANKYTGEDIVAINQPPPFPLPTEILVVHPSKQPSPRRDFKAFEARPCCSNRKGCRSRLCTHRSKTNQGKCGQGFTLSKNRQRCEDINECALWNHGCTLGCVNIPGSYYCTCPRSFVLLPDRKTCQELISCSSNYLQCSHGCVETPDGTVCICPEGSFLQQDGKTCTESKPFLLFANHQDIRRINFDGTDYSGVLRWQMGVVLALDYDPVESEIYFAHATLKRIERTNLDGSDCENVIRDATERPEGLAVDWINRKLYWTDKGMSHIEISDLNGRQRKIIIQEDVSQPQGIAVHPFAERLFWTDLGIHPKIESSSLEGTKRLLIADSGLAWPTGITIDYLADKLYWCDAKQSVIETANLDGSKRRILTRNDVGHPFDITVFEDDVWFSDWAKHSLMRVDKKTGQSRVRLGGSMLRPSSLVVIHPTAKPGHMLMPKETINKTSALEVPYQQPLRNNAYGDRSGKDLQNKQMLTAEIVVSGKNDCIELGCDVNAKCISDEDGATCMCQTGFTKDGKLCYDIDECAFNLDQCNRSLSRCVNTEGSYTCQCLVGYTEDGLHCSESVIPPTAATSEFTSSTQDNAVGCPPSYCLHEGVCVYFSSLQVYACNCAKGYLGERCQFSDLEWREQQHGKQTRKRNLTTALCLALLLLVLLLGVGSVYWYSRQQRFCKKRSGAEAVKDARGSSGSADSDNSKPTSNEPLLIVVVEYDDRIKDRPVDSRDHETEDLGYFCLSKPS</sequence>
<feature type="repeat" description="LDL-receptor class B" evidence="7">
    <location>
        <begin position="566"/>
        <end position="608"/>
    </location>
</feature>
<evidence type="ECO:0000256" key="7">
    <source>
        <dbReference type="PROSITE-ProRule" id="PRU00461"/>
    </source>
</evidence>
<dbReference type="Proteomes" id="UP001190640">
    <property type="component" value="Chromosome 10"/>
</dbReference>
<keyword evidence="9" id="KW-1133">Transmembrane helix</keyword>
<accession>A0AA97JZL6</accession>
<dbReference type="InterPro" id="IPR011042">
    <property type="entry name" value="6-blade_b-propeller_TolB-like"/>
</dbReference>
<feature type="domain" description="EGF-like" evidence="11">
    <location>
        <begin position="790"/>
        <end position="828"/>
    </location>
</feature>
<evidence type="ECO:0000256" key="1">
    <source>
        <dbReference type="ARBA" id="ARBA00022536"/>
    </source>
</evidence>
<dbReference type="GO" id="GO:0005509">
    <property type="term" value="F:calcium ion binding"/>
    <property type="evidence" value="ECO:0007669"/>
    <property type="project" value="InterPro"/>
</dbReference>
<dbReference type="AlphaFoldDB" id="A0AA97JZL6"/>
<reference evidence="13" key="1">
    <citation type="submission" date="2025-08" db="UniProtKB">
        <authorList>
            <consortium name="RefSeq"/>
        </authorList>
    </citation>
    <scope>IDENTIFICATION</scope>
    <source>
        <tissue evidence="13">Blood</tissue>
    </source>
</reference>
<dbReference type="InterPro" id="IPR000152">
    <property type="entry name" value="EGF-type_Asp/Asn_hydroxyl_site"/>
</dbReference>
<feature type="signal peptide" evidence="10">
    <location>
        <begin position="1"/>
        <end position="20"/>
    </location>
</feature>
<dbReference type="FunFam" id="2.120.10.30:FF:000241">
    <property type="entry name" value="Low-density lipoprotein receptor-related protein 6"/>
    <property type="match status" value="1"/>
</dbReference>
<dbReference type="PROSITE" id="PS01187">
    <property type="entry name" value="EGF_CA"/>
    <property type="match status" value="2"/>
</dbReference>
<dbReference type="Pfam" id="PF00008">
    <property type="entry name" value="EGF"/>
    <property type="match status" value="1"/>
</dbReference>
<feature type="domain" description="EGF-like" evidence="11">
    <location>
        <begin position="890"/>
        <end position="928"/>
    </location>
</feature>
<evidence type="ECO:0000259" key="11">
    <source>
        <dbReference type="PROSITE" id="PS50026"/>
    </source>
</evidence>
<dbReference type="PANTHER" id="PTHR46513">
    <property type="entry name" value="VITELLOGENIN RECEPTOR-LIKE PROTEIN-RELATED-RELATED"/>
    <property type="match status" value="1"/>
</dbReference>
<feature type="region of interest" description="Disordered" evidence="8">
    <location>
        <begin position="989"/>
        <end position="1010"/>
    </location>
</feature>
<evidence type="ECO:0000256" key="8">
    <source>
        <dbReference type="SAM" id="MobiDB-lite"/>
    </source>
</evidence>
<evidence type="ECO:0000256" key="5">
    <source>
        <dbReference type="ARBA" id="ARBA00023180"/>
    </source>
</evidence>
<dbReference type="InterPro" id="IPR049883">
    <property type="entry name" value="NOTCH1_EGF-like"/>
</dbReference>
<dbReference type="Gene3D" id="2.10.25.10">
    <property type="entry name" value="Laminin"/>
    <property type="match status" value="6"/>
</dbReference>
<dbReference type="SMART" id="SM00135">
    <property type="entry name" value="LY"/>
    <property type="match status" value="9"/>
</dbReference>
<dbReference type="Gene3D" id="2.120.10.30">
    <property type="entry name" value="TolB, C-terminal domain"/>
    <property type="match status" value="2"/>
</dbReference>
<dbReference type="InterPro" id="IPR050778">
    <property type="entry name" value="Cueball_EGF_LRP_Nidogen"/>
</dbReference>
<feature type="repeat" description="LDL-receptor class B" evidence="7">
    <location>
        <begin position="653"/>
        <end position="695"/>
    </location>
</feature>
<feature type="repeat" description="LDL-receptor class B" evidence="7">
    <location>
        <begin position="523"/>
        <end position="565"/>
    </location>
</feature>
<dbReference type="PROSITE" id="PS51120">
    <property type="entry name" value="LDLRB"/>
    <property type="match status" value="4"/>
</dbReference>
<gene>
    <name evidence="13" type="primary">EGF</name>
</gene>
<keyword evidence="2 10" id="KW-0732">Signal</keyword>
<dbReference type="FunFam" id="2.10.25.10:FF:000010">
    <property type="entry name" value="Pro-epidermal growth factor"/>
    <property type="match status" value="1"/>
</dbReference>
<evidence type="ECO:0000313" key="12">
    <source>
        <dbReference type="Proteomes" id="UP001190640"/>
    </source>
</evidence>
<keyword evidence="9" id="KW-0812">Transmembrane</keyword>
<dbReference type="InterPro" id="IPR001881">
    <property type="entry name" value="EGF-like_Ca-bd_dom"/>
</dbReference>
<dbReference type="PANTHER" id="PTHR46513:SF5">
    <property type="entry name" value="PRO-EPIDERMAL GROWTH FACTOR"/>
    <property type="match status" value="1"/>
</dbReference>
<keyword evidence="9" id="KW-0472">Membrane</keyword>
<dbReference type="GO" id="GO:0007173">
    <property type="term" value="P:epidermal growth factor receptor signaling pathway"/>
    <property type="evidence" value="ECO:0007669"/>
    <property type="project" value="TreeGrafter"/>
</dbReference>
<dbReference type="SUPFAM" id="SSF57196">
    <property type="entry name" value="EGF/Laminin"/>
    <property type="match status" value="5"/>
</dbReference>